<dbReference type="Gene3D" id="3.40.50.300">
    <property type="entry name" value="P-loop containing nucleotide triphosphate hydrolases"/>
    <property type="match status" value="1"/>
</dbReference>
<feature type="coiled-coil region" evidence="1">
    <location>
        <begin position="674"/>
        <end position="710"/>
    </location>
</feature>
<accession>A0ABR7ALJ3</accession>
<dbReference type="RefSeq" id="WP_187502607.1">
    <property type="nucleotide sequence ID" value="NZ_CP162536.1"/>
</dbReference>
<keyword evidence="5" id="KW-1185">Reference proteome</keyword>
<feature type="compositionally biased region" description="Basic and acidic residues" evidence="2">
    <location>
        <begin position="800"/>
        <end position="815"/>
    </location>
</feature>
<evidence type="ECO:0000259" key="3">
    <source>
        <dbReference type="Pfam" id="PF13304"/>
    </source>
</evidence>
<evidence type="ECO:0000313" key="4">
    <source>
        <dbReference type="EMBL" id="MBC3940822.1"/>
    </source>
</evidence>
<protein>
    <submittedName>
        <fullName evidence="4">AAA family ATPase</fullName>
    </submittedName>
</protein>
<feature type="region of interest" description="Disordered" evidence="2">
    <location>
        <begin position="783"/>
        <end position="838"/>
    </location>
</feature>
<evidence type="ECO:0000313" key="5">
    <source>
        <dbReference type="Proteomes" id="UP000597613"/>
    </source>
</evidence>
<dbReference type="PANTHER" id="PTHR43581">
    <property type="entry name" value="ATP/GTP PHOSPHATASE"/>
    <property type="match status" value="1"/>
</dbReference>
<reference evidence="4 5" key="1">
    <citation type="submission" date="2020-08" db="EMBL/GenBank/DDBJ databases">
        <title>Putative novel bacterial strains isolated from necrotic wheat leaf tissues caused by Xanthomonas translucens.</title>
        <authorList>
            <person name="Tambong J.T."/>
        </authorList>
    </citation>
    <scope>NUCLEOTIDE SEQUENCE [LARGE SCALE GENOMIC DNA]</scope>
    <source>
        <strain evidence="5">DOAB 1063</strain>
    </source>
</reference>
<keyword evidence="1" id="KW-0175">Coiled coil</keyword>
<dbReference type="SUPFAM" id="SSF52540">
    <property type="entry name" value="P-loop containing nucleoside triphosphate hydrolases"/>
    <property type="match status" value="1"/>
</dbReference>
<dbReference type="InterPro" id="IPR003959">
    <property type="entry name" value="ATPase_AAA_core"/>
</dbReference>
<dbReference type="CDD" id="cd00267">
    <property type="entry name" value="ABC_ATPase"/>
    <property type="match status" value="1"/>
</dbReference>
<name>A0ABR7ALJ3_9SPHN</name>
<dbReference type="InterPro" id="IPR051396">
    <property type="entry name" value="Bact_Antivir_Def_Nuclease"/>
</dbReference>
<evidence type="ECO:0000256" key="2">
    <source>
        <dbReference type="SAM" id="MobiDB-lite"/>
    </source>
</evidence>
<dbReference type="PANTHER" id="PTHR43581:SF2">
    <property type="entry name" value="EXCINUCLEASE ATPASE SUBUNIT"/>
    <property type="match status" value="1"/>
</dbReference>
<dbReference type="Proteomes" id="UP000597613">
    <property type="component" value="Unassembled WGS sequence"/>
</dbReference>
<sequence>MKLSKVFARFYKSFNFDHHRKAHPDAQERAWEMIGEEWYPYIEVSIDRLITTVVGANESGKSHLLRAIEIAVTGEGFQHQDLCRYCDFFNVERGNDFWPHLGVAWDEVTPDEAKLIAEGLDEAPPRFTSFQMFRQGPDVLHLLFPDGRGGFVRRELEGGAARSFGRNVLPKPFRIHPGVGLPGALPVDQVAPPEGRPSRGRSHDRSLIALGKAVYEQWRQSPSDFAQRSAGIVPSLAGIFSEIDEDGSVSDSEALSFDLARRLLIQLGNVEPERLRELSRFLSIGENGHAAALADSINHQLERRLNFPKFWVQDKDFQLVVTPHEQELVFTIRDRTGTQYTFDERSEGLKYFLSYFIQSQTHQPDAVRSEILLMDEPDTFLSAEAQQDLLKIFAEFAEPQSGARPVQVVYVTHSPFLLDKNHAERIRVLQKGRGSDGTRVIGNASQNHYEPLRSAIGAYVGETAFIGACNLLVEGVSDQVLLAGMSRVIQRGERVGEAEVLDLNRIVLVPCGSASHVPYMLYLVRGRDSDIPPVLVLLDSDGSGDEAAAVLRDDPAMSRLIKPEFRMQIGDFDLLADEQRKVLEPEDLIPVDLAVAAVHRYFEQVSRFREGPARTVDGDAIAALVSGGAGLVAALKAVAKAQGSHVDKIGFARAVVELCGRPPEGLGASVDVLKARMRRLFVELNARRRRAEQERLRDKATQRVEQQRKIFFRDNPDGATREQAVFLLERIEEVLDDSLDAEAIRQDMLSLRHRFDLGGDPLEPVPDYPGFKRRMDVLKDALSRSTDEEAVGLPAVTEAAARDPRPKASRPRTERATVGGRGSPAPRRRRAPREPSAE</sequence>
<proteinExistence type="predicted"/>
<dbReference type="InterPro" id="IPR027417">
    <property type="entry name" value="P-loop_NTPase"/>
</dbReference>
<evidence type="ECO:0000256" key="1">
    <source>
        <dbReference type="SAM" id="Coils"/>
    </source>
</evidence>
<gene>
    <name evidence="4" type="ORF">H8S47_03865</name>
</gene>
<dbReference type="EMBL" id="JACONT010000005">
    <property type="protein sequence ID" value="MBC3940822.1"/>
    <property type="molecule type" value="Genomic_DNA"/>
</dbReference>
<dbReference type="Pfam" id="PF13304">
    <property type="entry name" value="AAA_21"/>
    <property type="match status" value="1"/>
</dbReference>
<comment type="caution">
    <text evidence="4">The sequence shown here is derived from an EMBL/GenBank/DDBJ whole genome shotgun (WGS) entry which is preliminary data.</text>
</comment>
<organism evidence="4 5">
    <name type="scientific">Sphingomonas albertensis</name>
    <dbReference type="NCBI Taxonomy" id="2762591"/>
    <lineage>
        <taxon>Bacteria</taxon>
        <taxon>Pseudomonadati</taxon>
        <taxon>Pseudomonadota</taxon>
        <taxon>Alphaproteobacteria</taxon>
        <taxon>Sphingomonadales</taxon>
        <taxon>Sphingomonadaceae</taxon>
        <taxon>Sphingomonas</taxon>
    </lineage>
</organism>
<feature type="domain" description="ATPase AAA-type core" evidence="3">
    <location>
        <begin position="295"/>
        <end position="419"/>
    </location>
</feature>